<proteinExistence type="predicted"/>
<name>A0ABN9YEC1_9DINO</name>
<dbReference type="Proteomes" id="UP001189429">
    <property type="component" value="Unassembled WGS sequence"/>
</dbReference>
<feature type="non-terminal residue" evidence="1">
    <location>
        <position position="1"/>
    </location>
</feature>
<keyword evidence="2" id="KW-1185">Reference proteome</keyword>
<gene>
    <name evidence="1" type="ORF">PCOR1329_LOCUS85124</name>
</gene>
<protein>
    <submittedName>
        <fullName evidence="1">Uncharacterized protein</fullName>
    </submittedName>
</protein>
<evidence type="ECO:0000313" key="2">
    <source>
        <dbReference type="Proteomes" id="UP001189429"/>
    </source>
</evidence>
<sequence>AKPIQLQGPKEYVKHAACWVGLWERLGDLGDRAGAFLEAALLAPLSASEREVAKADLAVLRTFDRVRRSATSGWSS</sequence>
<dbReference type="EMBL" id="CAUYUJ010022529">
    <property type="protein sequence ID" value="CAK0911168.1"/>
    <property type="molecule type" value="Genomic_DNA"/>
</dbReference>
<comment type="caution">
    <text evidence="1">The sequence shown here is derived from an EMBL/GenBank/DDBJ whole genome shotgun (WGS) entry which is preliminary data.</text>
</comment>
<reference evidence="1" key="1">
    <citation type="submission" date="2023-10" db="EMBL/GenBank/DDBJ databases">
        <authorList>
            <person name="Chen Y."/>
            <person name="Shah S."/>
            <person name="Dougan E. K."/>
            <person name="Thang M."/>
            <person name="Chan C."/>
        </authorList>
    </citation>
    <scope>NUCLEOTIDE SEQUENCE [LARGE SCALE GENOMIC DNA]</scope>
</reference>
<organism evidence="1 2">
    <name type="scientific">Prorocentrum cordatum</name>
    <dbReference type="NCBI Taxonomy" id="2364126"/>
    <lineage>
        <taxon>Eukaryota</taxon>
        <taxon>Sar</taxon>
        <taxon>Alveolata</taxon>
        <taxon>Dinophyceae</taxon>
        <taxon>Prorocentrales</taxon>
        <taxon>Prorocentraceae</taxon>
        <taxon>Prorocentrum</taxon>
    </lineage>
</organism>
<evidence type="ECO:0000313" key="1">
    <source>
        <dbReference type="EMBL" id="CAK0911168.1"/>
    </source>
</evidence>
<accession>A0ABN9YEC1</accession>